<keyword evidence="3" id="KW-0813">Transport</keyword>
<dbReference type="InterPro" id="IPR003715">
    <property type="entry name" value="Poly_export_N"/>
</dbReference>
<dbReference type="Pfam" id="PF02563">
    <property type="entry name" value="Poly_export"/>
    <property type="match status" value="1"/>
</dbReference>
<keyword evidence="18" id="KW-1185">Reference proteome</keyword>
<protein>
    <submittedName>
        <fullName evidence="17">XrtA/PEP-CTERM system exopolysaccharide export protein</fullName>
    </submittedName>
</protein>
<keyword evidence="14" id="KW-0449">Lipoprotein</keyword>
<organism evidence="17 18">
    <name type="scientific">Reinekea marina</name>
    <dbReference type="NCBI Taxonomy" id="1310421"/>
    <lineage>
        <taxon>Bacteria</taxon>
        <taxon>Pseudomonadati</taxon>
        <taxon>Pseudomonadota</taxon>
        <taxon>Gammaproteobacteria</taxon>
        <taxon>Oceanospirillales</taxon>
        <taxon>Saccharospirillaceae</taxon>
        <taxon>Reinekea</taxon>
    </lineage>
</organism>
<dbReference type="PROSITE" id="PS51257">
    <property type="entry name" value="PROKAR_LIPOPROTEIN"/>
    <property type="match status" value="1"/>
</dbReference>
<dbReference type="InterPro" id="IPR054765">
    <property type="entry name" value="SLBB_dom"/>
</dbReference>
<evidence type="ECO:0000256" key="1">
    <source>
        <dbReference type="ARBA" id="ARBA00004571"/>
    </source>
</evidence>
<dbReference type="Pfam" id="PF22461">
    <property type="entry name" value="SLBB_2"/>
    <property type="match status" value="1"/>
</dbReference>
<evidence type="ECO:0000256" key="11">
    <source>
        <dbReference type="ARBA" id="ARBA00023136"/>
    </source>
</evidence>
<feature type="domain" description="Polysaccharide export protein N-terminal" evidence="15">
    <location>
        <begin position="37"/>
        <end position="111"/>
    </location>
</feature>
<comment type="similarity">
    <text evidence="2">Belongs to the BexD/CtrA/VexA family.</text>
</comment>
<dbReference type="RefSeq" id="WP_290280679.1">
    <property type="nucleotide sequence ID" value="NZ_JAUFQI010000001.1"/>
</dbReference>
<keyword evidence="6" id="KW-0812">Transmembrane</keyword>
<keyword evidence="5" id="KW-0762">Sugar transport</keyword>
<keyword evidence="7" id="KW-0732">Signal</keyword>
<dbReference type="NCBIfam" id="TIGR03027">
    <property type="entry name" value="pepcterm_export"/>
    <property type="match status" value="1"/>
</dbReference>
<evidence type="ECO:0000256" key="3">
    <source>
        <dbReference type="ARBA" id="ARBA00022448"/>
    </source>
</evidence>
<dbReference type="PANTHER" id="PTHR33619:SF3">
    <property type="entry name" value="POLYSACCHARIDE EXPORT PROTEIN GFCE-RELATED"/>
    <property type="match status" value="1"/>
</dbReference>
<sequence length="211" mass="23080">MKRYSLVKVLSIVLTLLVVGCASSGSIKGQAPELTYKKQPYVIGIGDVLMVDVWRNAELSRTAVVRPDGFITMPLMGDVRSEGRTPAELAAIMSSALKKVIKNPEVTVSVTQPVSTAYQFRVRAMGQVNQPVSIAYVEGMTVMDLVLAAGGVSPFGAANRSVLNRLTEKGYKEYEIRVRDILEKGDVTTNYLLQPGDLITIPEKSIWRGEF</sequence>
<keyword evidence="11" id="KW-0472">Membrane</keyword>
<comment type="caution">
    <text evidence="17">The sequence shown here is derived from an EMBL/GenBank/DDBJ whole genome shotgun (WGS) entry which is preliminary data.</text>
</comment>
<dbReference type="EMBL" id="JBHRYN010000010">
    <property type="protein sequence ID" value="MFC3701622.1"/>
    <property type="molecule type" value="Genomic_DNA"/>
</dbReference>
<proteinExistence type="inferred from homology"/>
<dbReference type="InterPro" id="IPR049712">
    <property type="entry name" value="Poly_export"/>
</dbReference>
<evidence type="ECO:0000256" key="14">
    <source>
        <dbReference type="ARBA" id="ARBA00023288"/>
    </source>
</evidence>
<name>A0ABV7WR14_9GAMM</name>
<keyword evidence="8" id="KW-0625">Polysaccharide transport</keyword>
<accession>A0ABV7WR14</accession>
<evidence type="ECO:0000259" key="16">
    <source>
        <dbReference type="Pfam" id="PF22461"/>
    </source>
</evidence>
<keyword evidence="9" id="KW-0406">Ion transport</keyword>
<keyword evidence="4" id="KW-1134">Transmembrane beta strand</keyword>
<dbReference type="Gene3D" id="3.10.560.10">
    <property type="entry name" value="Outer membrane lipoprotein wza domain like"/>
    <property type="match status" value="1"/>
</dbReference>
<dbReference type="Proteomes" id="UP001595710">
    <property type="component" value="Unassembled WGS sequence"/>
</dbReference>
<keyword evidence="13" id="KW-0998">Cell outer membrane</keyword>
<evidence type="ECO:0000256" key="10">
    <source>
        <dbReference type="ARBA" id="ARBA00023114"/>
    </source>
</evidence>
<evidence type="ECO:0000256" key="13">
    <source>
        <dbReference type="ARBA" id="ARBA00023237"/>
    </source>
</evidence>
<reference evidence="18" key="1">
    <citation type="journal article" date="2019" name="Int. J. Syst. Evol. Microbiol.">
        <title>The Global Catalogue of Microorganisms (GCM) 10K type strain sequencing project: providing services to taxonomists for standard genome sequencing and annotation.</title>
        <authorList>
            <consortium name="The Broad Institute Genomics Platform"/>
            <consortium name="The Broad Institute Genome Sequencing Center for Infectious Disease"/>
            <person name="Wu L."/>
            <person name="Ma J."/>
        </authorList>
    </citation>
    <scope>NUCLEOTIDE SEQUENCE [LARGE SCALE GENOMIC DNA]</scope>
    <source>
        <strain evidence="18">CECT 8288</strain>
    </source>
</reference>
<evidence type="ECO:0000256" key="7">
    <source>
        <dbReference type="ARBA" id="ARBA00022729"/>
    </source>
</evidence>
<evidence type="ECO:0000256" key="5">
    <source>
        <dbReference type="ARBA" id="ARBA00022597"/>
    </source>
</evidence>
<keyword evidence="12" id="KW-0564">Palmitate</keyword>
<gene>
    <name evidence="17" type="ORF">ACFOND_08240</name>
</gene>
<dbReference type="PANTHER" id="PTHR33619">
    <property type="entry name" value="POLYSACCHARIDE EXPORT PROTEIN GFCE-RELATED"/>
    <property type="match status" value="1"/>
</dbReference>
<evidence type="ECO:0000256" key="9">
    <source>
        <dbReference type="ARBA" id="ARBA00023065"/>
    </source>
</evidence>
<evidence type="ECO:0000256" key="6">
    <source>
        <dbReference type="ARBA" id="ARBA00022692"/>
    </source>
</evidence>
<evidence type="ECO:0000313" key="17">
    <source>
        <dbReference type="EMBL" id="MFC3701622.1"/>
    </source>
</evidence>
<evidence type="ECO:0000256" key="4">
    <source>
        <dbReference type="ARBA" id="ARBA00022452"/>
    </source>
</evidence>
<evidence type="ECO:0000313" key="18">
    <source>
        <dbReference type="Proteomes" id="UP001595710"/>
    </source>
</evidence>
<evidence type="ECO:0000256" key="12">
    <source>
        <dbReference type="ARBA" id="ARBA00023139"/>
    </source>
</evidence>
<dbReference type="InterPro" id="IPR017477">
    <property type="entry name" value="PEP-CTERM_polysacc_export"/>
</dbReference>
<comment type="subcellular location">
    <subcellularLocation>
        <location evidence="1">Cell outer membrane</location>
        <topology evidence="1">Multi-pass membrane protein</topology>
    </subcellularLocation>
</comment>
<evidence type="ECO:0000256" key="2">
    <source>
        <dbReference type="ARBA" id="ARBA00009450"/>
    </source>
</evidence>
<evidence type="ECO:0000256" key="8">
    <source>
        <dbReference type="ARBA" id="ARBA00023047"/>
    </source>
</evidence>
<feature type="domain" description="SLBB" evidence="16">
    <location>
        <begin position="122"/>
        <end position="200"/>
    </location>
</feature>
<keyword evidence="10" id="KW-0626">Porin</keyword>
<evidence type="ECO:0000259" key="15">
    <source>
        <dbReference type="Pfam" id="PF02563"/>
    </source>
</evidence>